<evidence type="ECO:0008006" key="4">
    <source>
        <dbReference type="Google" id="ProtNLM"/>
    </source>
</evidence>
<dbReference type="PANTHER" id="PTHR38119:SF2">
    <property type="entry name" value="TRANSCRIPTION FACTOR DOMAIN-CONTAINING PROTEIN"/>
    <property type="match status" value="1"/>
</dbReference>
<organism evidence="2 3">
    <name type="scientific">Neodothiora populina</name>
    <dbReference type="NCBI Taxonomy" id="2781224"/>
    <lineage>
        <taxon>Eukaryota</taxon>
        <taxon>Fungi</taxon>
        <taxon>Dikarya</taxon>
        <taxon>Ascomycota</taxon>
        <taxon>Pezizomycotina</taxon>
        <taxon>Dothideomycetes</taxon>
        <taxon>Dothideomycetidae</taxon>
        <taxon>Dothideales</taxon>
        <taxon>Dothioraceae</taxon>
        <taxon>Neodothiora</taxon>
    </lineage>
</organism>
<feature type="compositionally biased region" description="Basic and acidic residues" evidence="1">
    <location>
        <begin position="439"/>
        <end position="448"/>
    </location>
</feature>
<name>A0ABR3PBU9_9PEZI</name>
<accession>A0ABR3PBU9</accession>
<evidence type="ECO:0000313" key="3">
    <source>
        <dbReference type="Proteomes" id="UP001562354"/>
    </source>
</evidence>
<gene>
    <name evidence="2" type="ORF">AAFC00_006990</name>
</gene>
<sequence>MPRDASYADGVDTIIELSFDRRMLAHSETLKEGSALFERLLAKEGPVLSPYGCIRGRRYHLVLHFWDPLTIRAVDPEIRRVDVDSNGQPTTRVWNLYEDEIACIDAKVYDAIEKILESYYGKRVEIDCSSIDVAMQEALELMKWAEYLGSVHSIASFIESSLLSMGQPLYAAIADQPIEWLDLAYRMKSKNIFREALIHLTGRYNHFQSTRMICGNKYGLMPTNTKLDDIRPVLRGFVTKKVTQLRDKCRAIDEALVSFYPAQMQRVSESGRADTDDIGRQSYAGDVYWWQALCIFRQYLGQSLAGDHTHKASDNGYQFYNDIRQGKEYLTRDKMGDFHAIFPMSNKGKAALYSRVEGTRNLARRLVEPLFVNNSCLAPSNNKKHFTCIVVTNEDYPWLNNAVDEWAAVDPSIDPDNDDMLTFGSVSAQFGSVAPAGDLTRDAHNDDDGKGDEDMAADEDFVAGNGDVMDFKVEGGESDGAGLKEETDLDEESERGFRLARQQEAVGRVPAARVVRRH</sequence>
<dbReference type="PANTHER" id="PTHR38119">
    <property type="entry name" value="BTB DOMAIN-CONTAINING PROTEIN-RELATED"/>
    <property type="match status" value="1"/>
</dbReference>
<keyword evidence="3" id="KW-1185">Reference proteome</keyword>
<feature type="region of interest" description="Disordered" evidence="1">
    <location>
        <begin position="434"/>
        <end position="455"/>
    </location>
</feature>
<dbReference type="RefSeq" id="XP_069199905.1">
    <property type="nucleotide sequence ID" value="XM_069347031.1"/>
</dbReference>
<comment type="caution">
    <text evidence="2">The sequence shown here is derived from an EMBL/GenBank/DDBJ whole genome shotgun (WGS) entry which is preliminary data.</text>
</comment>
<protein>
    <recommendedName>
        <fullName evidence="4">BTB domain-containing protein</fullName>
    </recommendedName>
</protein>
<dbReference type="Proteomes" id="UP001562354">
    <property type="component" value="Unassembled WGS sequence"/>
</dbReference>
<evidence type="ECO:0000256" key="1">
    <source>
        <dbReference type="SAM" id="MobiDB-lite"/>
    </source>
</evidence>
<feature type="region of interest" description="Disordered" evidence="1">
    <location>
        <begin position="472"/>
        <end position="497"/>
    </location>
</feature>
<reference evidence="2 3" key="1">
    <citation type="submission" date="2024-07" db="EMBL/GenBank/DDBJ databases">
        <title>Draft sequence of the Neodothiora populina.</title>
        <authorList>
            <person name="Drown D.D."/>
            <person name="Schuette U.S."/>
            <person name="Buechlein A.B."/>
            <person name="Rusch D.R."/>
            <person name="Winton L.W."/>
            <person name="Adams G.A."/>
        </authorList>
    </citation>
    <scope>NUCLEOTIDE SEQUENCE [LARGE SCALE GENOMIC DNA]</scope>
    <source>
        <strain evidence="2 3">CPC 39397</strain>
    </source>
</reference>
<dbReference type="EMBL" id="JBFMKM010000010">
    <property type="protein sequence ID" value="KAL1303630.1"/>
    <property type="molecule type" value="Genomic_DNA"/>
</dbReference>
<dbReference type="GeneID" id="95980689"/>
<proteinExistence type="predicted"/>
<evidence type="ECO:0000313" key="2">
    <source>
        <dbReference type="EMBL" id="KAL1303630.1"/>
    </source>
</evidence>